<comment type="similarity">
    <text evidence="12">Belongs to the cytochrome b561 family.</text>
</comment>
<dbReference type="PANTHER" id="PTHR30529:SF7">
    <property type="entry name" value="CYTOCHROME B561 BACTERIAL_NI-HYDROGENASE DOMAIN-CONTAINING PROTEIN"/>
    <property type="match status" value="1"/>
</dbReference>
<dbReference type="InterPro" id="IPR052168">
    <property type="entry name" value="Cytochrome_b561_oxidase"/>
</dbReference>
<dbReference type="GO" id="GO:0009055">
    <property type="term" value="F:electron transfer activity"/>
    <property type="evidence" value="ECO:0007669"/>
    <property type="project" value="InterPro"/>
</dbReference>
<evidence type="ECO:0000256" key="10">
    <source>
        <dbReference type="ARBA" id="ARBA00023004"/>
    </source>
</evidence>
<feature type="domain" description="Cytochrome b561 bacterial/Ni-hydrogenase" evidence="14">
    <location>
        <begin position="8"/>
        <end position="175"/>
    </location>
</feature>
<protein>
    <recommendedName>
        <fullName evidence="14">Cytochrome b561 bacterial/Ni-hydrogenase domain-containing protein</fullName>
    </recommendedName>
</protein>
<keyword evidence="11 13" id="KW-0472">Membrane</keyword>
<keyword evidence="10" id="KW-0408">Iron</keyword>
<feature type="transmembrane region" description="Helical" evidence="13">
    <location>
        <begin position="12"/>
        <end position="34"/>
    </location>
</feature>
<dbReference type="InterPro" id="IPR016174">
    <property type="entry name" value="Di-haem_cyt_TM"/>
</dbReference>
<dbReference type="SUPFAM" id="SSF81342">
    <property type="entry name" value="Transmembrane di-heme cytochromes"/>
    <property type="match status" value="1"/>
</dbReference>
<feature type="transmembrane region" description="Helical" evidence="13">
    <location>
        <begin position="141"/>
        <end position="162"/>
    </location>
</feature>
<evidence type="ECO:0000256" key="8">
    <source>
        <dbReference type="ARBA" id="ARBA00022982"/>
    </source>
</evidence>
<evidence type="ECO:0000256" key="7">
    <source>
        <dbReference type="ARBA" id="ARBA00022723"/>
    </source>
</evidence>
<keyword evidence="8" id="KW-0249">Electron transport</keyword>
<proteinExistence type="inferred from homology"/>
<dbReference type="GO" id="GO:0022904">
    <property type="term" value="P:respiratory electron transport chain"/>
    <property type="evidence" value="ECO:0007669"/>
    <property type="project" value="InterPro"/>
</dbReference>
<evidence type="ECO:0000256" key="2">
    <source>
        <dbReference type="ARBA" id="ARBA00004651"/>
    </source>
</evidence>
<evidence type="ECO:0000256" key="3">
    <source>
        <dbReference type="ARBA" id="ARBA00022448"/>
    </source>
</evidence>
<sequence>MKSTSAKYGTVAITIHWLSALLILAQLGSGFWAASIIDGAAKEEILKFHAALGIVILVLTIARLLWWKFADRKPDPVAGGPAWQMLAAKAVHVLFYIVILGMVASGIGLMVVSGAGAILSGETDAMLPDFGNYAPRIPHGMGARLMVGLFVFHAGAAIYHHLVKKDGLLARMWYGAS</sequence>
<evidence type="ECO:0000256" key="1">
    <source>
        <dbReference type="ARBA" id="ARBA00001970"/>
    </source>
</evidence>
<accession>A0A1X7BQV9</accession>
<feature type="transmembrane region" description="Helical" evidence="13">
    <location>
        <begin position="46"/>
        <end position="66"/>
    </location>
</feature>
<dbReference type="InterPro" id="IPR011577">
    <property type="entry name" value="Cyt_b561_bac/Ni-Hgenase"/>
</dbReference>
<dbReference type="AlphaFoldDB" id="A0A1X7BQV9"/>
<dbReference type="GO" id="GO:0020037">
    <property type="term" value="F:heme binding"/>
    <property type="evidence" value="ECO:0007669"/>
    <property type="project" value="TreeGrafter"/>
</dbReference>
<evidence type="ECO:0000256" key="5">
    <source>
        <dbReference type="ARBA" id="ARBA00022617"/>
    </source>
</evidence>
<keyword evidence="6 13" id="KW-0812">Transmembrane</keyword>
<evidence type="ECO:0000313" key="15">
    <source>
        <dbReference type="EMBL" id="SMC11991.1"/>
    </source>
</evidence>
<gene>
    <name evidence="15" type="ORF">ROA7745_01812</name>
</gene>
<dbReference type="GO" id="GO:0046872">
    <property type="term" value="F:metal ion binding"/>
    <property type="evidence" value="ECO:0007669"/>
    <property type="project" value="UniProtKB-KW"/>
</dbReference>
<dbReference type="GO" id="GO:0005886">
    <property type="term" value="C:plasma membrane"/>
    <property type="evidence" value="ECO:0007669"/>
    <property type="project" value="UniProtKB-SubCell"/>
</dbReference>
<feature type="transmembrane region" description="Helical" evidence="13">
    <location>
        <begin position="93"/>
        <end position="121"/>
    </location>
</feature>
<evidence type="ECO:0000256" key="13">
    <source>
        <dbReference type="SAM" id="Phobius"/>
    </source>
</evidence>
<keyword evidence="3" id="KW-0813">Transport</keyword>
<evidence type="ECO:0000313" key="16">
    <source>
        <dbReference type="Proteomes" id="UP000193224"/>
    </source>
</evidence>
<evidence type="ECO:0000259" key="14">
    <source>
        <dbReference type="Pfam" id="PF01292"/>
    </source>
</evidence>
<evidence type="ECO:0000256" key="12">
    <source>
        <dbReference type="ARBA" id="ARBA00037975"/>
    </source>
</evidence>
<comment type="subcellular location">
    <subcellularLocation>
        <location evidence="2">Cell membrane</location>
        <topology evidence="2">Multi-pass membrane protein</topology>
    </subcellularLocation>
</comment>
<evidence type="ECO:0000256" key="9">
    <source>
        <dbReference type="ARBA" id="ARBA00022989"/>
    </source>
</evidence>
<reference evidence="15 16" key="1">
    <citation type="submission" date="2017-03" db="EMBL/GenBank/DDBJ databases">
        <authorList>
            <person name="Afonso C.L."/>
            <person name="Miller P.J."/>
            <person name="Scott M.A."/>
            <person name="Spackman E."/>
            <person name="Goraichik I."/>
            <person name="Dimitrov K.M."/>
            <person name="Suarez D.L."/>
            <person name="Swayne D.E."/>
        </authorList>
    </citation>
    <scope>NUCLEOTIDE SEQUENCE [LARGE SCALE GENOMIC DNA]</scope>
    <source>
        <strain evidence="15 16">CECT 7745</strain>
    </source>
</reference>
<keyword evidence="16" id="KW-1185">Reference proteome</keyword>
<evidence type="ECO:0000256" key="4">
    <source>
        <dbReference type="ARBA" id="ARBA00022475"/>
    </source>
</evidence>
<keyword evidence="5" id="KW-0349">Heme</keyword>
<dbReference type="Proteomes" id="UP000193224">
    <property type="component" value="Unassembled WGS sequence"/>
</dbReference>
<organism evidence="15 16">
    <name type="scientific">Roseovarius aestuarii</name>
    <dbReference type="NCBI Taxonomy" id="475083"/>
    <lineage>
        <taxon>Bacteria</taxon>
        <taxon>Pseudomonadati</taxon>
        <taxon>Pseudomonadota</taxon>
        <taxon>Alphaproteobacteria</taxon>
        <taxon>Rhodobacterales</taxon>
        <taxon>Roseobacteraceae</taxon>
        <taxon>Roseovarius</taxon>
    </lineage>
</organism>
<evidence type="ECO:0000256" key="11">
    <source>
        <dbReference type="ARBA" id="ARBA00023136"/>
    </source>
</evidence>
<keyword evidence="7" id="KW-0479">Metal-binding</keyword>
<dbReference type="PANTHER" id="PTHR30529">
    <property type="entry name" value="CYTOCHROME B561"/>
    <property type="match status" value="1"/>
</dbReference>
<dbReference type="Gene3D" id="1.20.950.20">
    <property type="entry name" value="Transmembrane di-heme cytochromes, Chain C"/>
    <property type="match status" value="1"/>
</dbReference>
<dbReference type="Pfam" id="PF01292">
    <property type="entry name" value="Ni_hydr_CYTB"/>
    <property type="match status" value="1"/>
</dbReference>
<comment type="cofactor">
    <cofactor evidence="1">
        <name>heme b</name>
        <dbReference type="ChEBI" id="CHEBI:60344"/>
    </cofactor>
</comment>
<keyword evidence="4" id="KW-1003">Cell membrane</keyword>
<dbReference type="RefSeq" id="WP_085799945.1">
    <property type="nucleotide sequence ID" value="NZ_FWXB01000005.1"/>
</dbReference>
<evidence type="ECO:0000256" key="6">
    <source>
        <dbReference type="ARBA" id="ARBA00022692"/>
    </source>
</evidence>
<dbReference type="OrthoDB" id="8156287at2"/>
<name>A0A1X7BQV9_9RHOB</name>
<dbReference type="EMBL" id="FWXB01000005">
    <property type="protein sequence ID" value="SMC11991.1"/>
    <property type="molecule type" value="Genomic_DNA"/>
</dbReference>
<keyword evidence="9 13" id="KW-1133">Transmembrane helix</keyword>